<evidence type="ECO:0000259" key="7">
    <source>
        <dbReference type="PROSITE" id="PS50109"/>
    </source>
</evidence>
<evidence type="ECO:0000256" key="6">
    <source>
        <dbReference type="SAM" id="Phobius"/>
    </source>
</evidence>
<dbReference type="Pfam" id="PF02518">
    <property type="entry name" value="HATPase_c"/>
    <property type="match status" value="1"/>
</dbReference>
<dbReference type="InterPro" id="IPR003594">
    <property type="entry name" value="HATPase_dom"/>
</dbReference>
<dbReference type="PANTHER" id="PTHR42878">
    <property type="entry name" value="TWO-COMPONENT HISTIDINE KINASE"/>
    <property type="match status" value="1"/>
</dbReference>
<dbReference type="GO" id="GO:0000156">
    <property type="term" value="F:phosphorelay response regulator activity"/>
    <property type="evidence" value="ECO:0007669"/>
    <property type="project" value="TreeGrafter"/>
</dbReference>
<dbReference type="PRINTS" id="PR00344">
    <property type="entry name" value="BCTRLSENSOR"/>
</dbReference>
<keyword evidence="6" id="KW-1133">Transmembrane helix</keyword>
<dbReference type="EC" id="2.7.13.3" evidence="2"/>
<dbReference type="InterPro" id="IPR003661">
    <property type="entry name" value="HisK_dim/P_dom"/>
</dbReference>
<protein>
    <recommendedName>
        <fullName evidence="2">histidine kinase</fullName>
        <ecNumber evidence="2">2.7.13.3</ecNumber>
    </recommendedName>
</protein>
<dbReference type="Gene3D" id="3.30.565.10">
    <property type="entry name" value="Histidine kinase-like ATPase, C-terminal domain"/>
    <property type="match status" value="1"/>
</dbReference>
<dbReference type="InterPro" id="IPR036097">
    <property type="entry name" value="HisK_dim/P_sf"/>
</dbReference>
<dbReference type="EMBL" id="CP051774">
    <property type="protein sequence ID" value="QJE95150.1"/>
    <property type="molecule type" value="Genomic_DNA"/>
</dbReference>
<gene>
    <name evidence="8" type="ORF">HHL09_04970</name>
</gene>
<dbReference type="SUPFAM" id="SSF47384">
    <property type="entry name" value="Homodimeric domain of signal transducing histidine kinase"/>
    <property type="match status" value="1"/>
</dbReference>
<sequence length="328" mass="36172">MIPLALATYWWVKRSELAFPRLFWLFAAFIFSCGSTHLIEAVIFYEPVYRFSALMKVVTALVSWCTVFTLFRVAPKALELPGLQRVNTMLQEQLTVTKHAEEALERSNRDLSAFTGLVTHDLRNPLNSAVFVTEMAKESIQRGDSEQIPHLLDKALASLRQMEALVRELHAESMVRSVSGEMGVVPLSGVIESARLNLAPLIERSGARIEAEALPEVRGNRTMLVQLFINLLENSIKYRREEAPKIRIEASQTPDSTKIRVTDNGMGIPGDQLALIFESGFRAENSGGIPGSGLGLAFCRKIMEAHGGEISATSPSQGGATIDLVFKA</sequence>
<dbReference type="InterPro" id="IPR036890">
    <property type="entry name" value="HATPase_C_sf"/>
</dbReference>
<keyword evidence="6" id="KW-0472">Membrane</keyword>
<keyword evidence="3" id="KW-0597">Phosphoprotein</keyword>
<dbReference type="InterPro" id="IPR004358">
    <property type="entry name" value="Sig_transdc_His_kin-like_C"/>
</dbReference>
<dbReference type="RefSeq" id="WP_169453371.1">
    <property type="nucleotide sequence ID" value="NZ_CP051774.1"/>
</dbReference>
<dbReference type="GO" id="GO:0030295">
    <property type="term" value="F:protein kinase activator activity"/>
    <property type="evidence" value="ECO:0007669"/>
    <property type="project" value="TreeGrafter"/>
</dbReference>
<dbReference type="Pfam" id="PF00512">
    <property type="entry name" value="HisKA"/>
    <property type="match status" value="1"/>
</dbReference>
<dbReference type="GO" id="GO:0007234">
    <property type="term" value="P:osmosensory signaling via phosphorelay pathway"/>
    <property type="evidence" value="ECO:0007669"/>
    <property type="project" value="TreeGrafter"/>
</dbReference>
<dbReference type="PANTHER" id="PTHR42878:SF13">
    <property type="entry name" value="HISTIDINE KINASE"/>
    <property type="match status" value="1"/>
</dbReference>
<evidence type="ECO:0000256" key="4">
    <source>
        <dbReference type="ARBA" id="ARBA00022679"/>
    </source>
</evidence>
<accession>A0A858RFT0</accession>
<reference evidence="8 9" key="1">
    <citation type="submission" date="2020-04" db="EMBL/GenBank/DDBJ databases">
        <title>Luteolibacter sp. G-1-1-1 isolated from soil.</title>
        <authorList>
            <person name="Dahal R.H."/>
        </authorList>
    </citation>
    <scope>NUCLEOTIDE SEQUENCE [LARGE SCALE GENOMIC DNA]</scope>
    <source>
        <strain evidence="8 9">G-1-1-1</strain>
    </source>
</reference>
<feature type="domain" description="Histidine kinase" evidence="7">
    <location>
        <begin position="117"/>
        <end position="328"/>
    </location>
</feature>
<evidence type="ECO:0000313" key="8">
    <source>
        <dbReference type="EMBL" id="QJE95150.1"/>
    </source>
</evidence>
<dbReference type="SUPFAM" id="SSF55874">
    <property type="entry name" value="ATPase domain of HSP90 chaperone/DNA topoisomerase II/histidine kinase"/>
    <property type="match status" value="1"/>
</dbReference>
<dbReference type="CDD" id="cd00075">
    <property type="entry name" value="HATPase"/>
    <property type="match status" value="1"/>
</dbReference>
<organism evidence="8 9">
    <name type="scientific">Luteolibacter luteus</name>
    <dbReference type="NCBI Taxonomy" id="2728835"/>
    <lineage>
        <taxon>Bacteria</taxon>
        <taxon>Pseudomonadati</taxon>
        <taxon>Verrucomicrobiota</taxon>
        <taxon>Verrucomicrobiia</taxon>
        <taxon>Verrucomicrobiales</taxon>
        <taxon>Verrucomicrobiaceae</taxon>
        <taxon>Luteolibacter</taxon>
    </lineage>
</organism>
<dbReference type="InterPro" id="IPR005467">
    <property type="entry name" value="His_kinase_dom"/>
</dbReference>
<dbReference type="Gene3D" id="1.10.287.130">
    <property type="match status" value="1"/>
</dbReference>
<comment type="catalytic activity">
    <reaction evidence="1">
        <text>ATP + protein L-histidine = ADP + protein N-phospho-L-histidine.</text>
        <dbReference type="EC" id="2.7.13.3"/>
    </reaction>
</comment>
<name>A0A858RFT0_9BACT</name>
<dbReference type="KEGG" id="luo:HHL09_04970"/>
<keyword evidence="4" id="KW-0808">Transferase</keyword>
<dbReference type="SMART" id="SM00388">
    <property type="entry name" value="HisKA"/>
    <property type="match status" value="1"/>
</dbReference>
<dbReference type="InterPro" id="IPR050351">
    <property type="entry name" value="BphY/WalK/GraS-like"/>
</dbReference>
<evidence type="ECO:0000256" key="5">
    <source>
        <dbReference type="ARBA" id="ARBA00022777"/>
    </source>
</evidence>
<dbReference type="PROSITE" id="PS50109">
    <property type="entry name" value="HIS_KIN"/>
    <property type="match status" value="1"/>
</dbReference>
<dbReference type="InterPro" id="IPR058544">
    <property type="entry name" value="ETR1_N"/>
</dbReference>
<dbReference type="Proteomes" id="UP000501812">
    <property type="component" value="Chromosome"/>
</dbReference>
<feature type="transmembrane region" description="Helical" evidence="6">
    <location>
        <begin position="22"/>
        <end position="45"/>
    </location>
</feature>
<feature type="transmembrane region" description="Helical" evidence="6">
    <location>
        <begin position="51"/>
        <end position="71"/>
    </location>
</feature>
<dbReference type="AlphaFoldDB" id="A0A858RFT0"/>
<keyword evidence="9" id="KW-1185">Reference proteome</keyword>
<dbReference type="CDD" id="cd00082">
    <property type="entry name" value="HisKA"/>
    <property type="match status" value="1"/>
</dbReference>
<dbReference type="Pfam" id="PF25487">
    <property type="entry name" value="ETR1_N"/>
    <property type="match status" value="1"/>
</dbReference>
<evidence type="ECO:0000256" key="1">
    <source>
        <dbReference type="ARBA" id="ARBA00000085"/>
    </source>
</evidence>
<dbReference type="GO" id="GO:0000155">
    <property type="term" value="F:phosphorelay sensor kinase activity"/>
    <property type="evidence" value="ECO:0007669"/>
    <property type="project" value="InterPro"/>
</dbReference>
<keyword evidence="5 8" id="KW-0418">Kinase</keyword>
<evidence type="ECO:0000256" key="2">
    <source>
        <dbReference type="ARBA" id="ARBA00012438"/>
    </source>
</evidence>
<dbReference type="SMART" id="SM00387">
    <property type="entry name" value="HATPase_c"/>
    <property type="match status" value="1"/>
</dbReference>
<proteinExistence type="predicted"/>
<evidence type="ECO:0000313" key="9">
    <source>
        <dbReference type="Proteomes" id="UP000501812"/>
    </source>
</evidence>
<keyword evidence="6" id="KW-0812">Transmembrane</keyword>
<evidence type="ECO:0000256" key="3">
    <source>
        <dbReference type="ARBA" id="ARBA00022553"/>
    </source>
</evidence>